<dbReference type="EMBL" id="BAABHC010000014">
    <property type="protein sequence ID" value="GAA4433399.1"/>
    <property type="molecule type" value="Genomic_DNA"/>
</dbReference>
<accession>A0ABP8LP27</accession>
<comment type="caution">
    <text evidence="2">The sequence shown here is derived from an EMBL/GenBank/DDBJ whole genome shotgun (WGS) entry which is preliminary data.</text>
</comment>
<evidence type="ECO:0000313" key="2">
    <source>
        <dbReference type="EMBL" id="GAA4433399.1"/>
    </source>
</evidence>
<proteinExistence type="predicted"/>
<gene>
    <name evidence="2" type="ORF">GCM10023188_22780</name>
</gene>
<keyword evidence="1" id="KW-0732">Signal</keyword>
<reference evidence="3" key="1">
    <citation type="journal article" date="2019" name="Int. J. Syst. Evol. Microbiol.">
        <title>The Global Catalogue of Microorganisms (GCM) 10K type strain sequencing project: providing services to taxonomists for standard genome sequencing and annotation.</title>
        <authorList>
            <consortium name="The Broad Institute Genomics Platform"/>
            <consortium name="The Broad Institute Genome Sequencing Center for Infectious Disease"/>
            <person name="Wu L."/>
            <person name="Ma J."/>
        </authorList>
    </citation>
    <scope>NUCLEOTIDE SEQUENCE [LARGE SCALE GENOMIC DNA]</scope>
    <source>
        <strain evidence="3">JCM 17926</strain>
    </source>
</reference>
<organism evidence="2 3">
    <name type="scientific">Pontibacter saemangeumensis</name>
    <dbReference type="NCBI Taxonomy" id="1084525"/>
    <lineage>
        <taxon>Bacteria</taxon>
        <taxon>Pseudomonadati</taxon>
        <taxon>Bacteroidota</taxon>
        <taxon>Cytophagia</taxon>
        <taxon>Cytophagales</taxon>
        <taxon>Hymenobacteraceae</taxon>
        <taxon>Pontibacter</taxon>
    </lineage>
</organism>
<dbReference type="RefSeq" id="WP_345159140.1">
    <property type="nucleotide sequence ID" value="NZ_BAABHC010000014.1"/>
</dbReference>
<evidence type="ECO:0000256" key="1">
    <source>
        <dbReference type="SAM" id="SignalP"/>
    </source>
</evidence>
<dbReference type="Proteomes" id="UP001500552">
    <property type="component" value="Unassembled WGS sequence"/>
</dbReference>
<protein>
    <recommendedName>
        <fullName evidence="4">Adhesin domain-containing protein</fullName>
    </recommendedName>
</protein>
<evidence type="ECO:0008006" key="4">
    <source>
        <dbReference type="Google" id="ProtNLM"/>
    </source>
</evidence>
<keyword evidence="3" id="KW-1185">Reference proteome</keyword>
<sequence>MYNSLHRLLLLTIASTMALAPVMAQSPCPEPSPAPVPVAHRQALAMVIPQTGTHSQTGTQNEGQHTAEQPDAAAAYDVEKRKTIDKTFKVSRADMLNIENKFGKVHINTWAKNEMHVKVDIIARAGSESKAQEVLDNIKVAESREGNTIAFRTIIEPMRISGNNSKGFEVNYTISMPEENPLTVKNSFGDVYVAALKGKADINVKYGSFKSDRLGNAGNNVKIAYGSGSCGFINGGNMDIAYADMDLEGANNLQGTSKYSDFKMGSLGEVMEMDVKYGSFKVDNISRNIRKITLDSGFTPISLNFAPNTNFNFDVSVQFADFNYDKSVVNITSLEKGHTSAAYKGAFGGTSPKGMVSINSKYGEVKFTK</sequence>
<name>A0ABP8LP27_9BACT</name>
<feature type="signal peptide" evidence="1">
    <location>
        <begin position="1"/>
        <end position="20"/>
    </location>
</feature>
<evidence type="ECO:0000313" key="3">
    <source>
        <dbReference type="Proteomes" id="UP001500552"/>
    </source>
</evidence>
<feature type="chain" id="PRO_5047122677" description="Adhesin domain-containing protein" evidence="1">
    <location>
        <begin position="21"/>
        <end position="369"/>
    </location>
</feature>